<comment type="similarity">
    <text evidence="2">Belongs to the binding-protein-dependent transport system permease family. FecCD subfamily.</text>
</comment>
<evidence type="ECO:0000256" key="6">
    <source>
        <dbReference type="ARBA" id="ARBA00022989"/>
    </source>
</evidence>
<evidence type="ECO:0000256" key="7">
    <source>
        <dbReference type="ARBA" id="ARBA00023136"/>
    </source>
</evidence>
<dbReference type="PANTHER" id="PTHR30472:SF25">
    <property type="entry name" value="ABC TRANSPORTER PERMEASE PROTEIN MJ0876-RELATED"/>
    <property type="match status" value="1"/>
</dbReference>
<evidence type="ECO:0000256" key="1">
    <source>
        <dbReference type="ARBA" id="ARBA00004651"/>
    </source>
</evidence>
<proteinExistence type="inferred from homology"/>
<feature type="transmembrane region" description="Helical" evidence="8">
    <location>
        <begin position="268"/>
        <end position="296"/>
    </location>
</feature>
<feature type="transmembrane region" description="Helical" evidence="8">
    <location>
        <begin position="339"/>
        <end position="356"/>
    </location>
</feature>
<keyword evidence="7 8" id="KW-0472">Membrane</keyword>
<feature type="transmembrane region" description="Helical" evidence="8">
    <location>
        <begin position="114"/>
        <end position="139"/>
    </location>
</feature>
<dbReference type="GO" id="GO:0022857">
    <property type="term" value="F:transmembrane transporter activity"/>
    <property type="evidence" value="ECO:0007669"/>
    <property type="project" value="InterPro"/>
</dbReference>
<keyword evidence="6 8" id="KW-1133">Transmembrane helix</keyword>
<feature type="transmembrane region" description="Helical" evidence="8">
    <location>
        <begin position="177"/>
        <end position="199"/>
    </location>
</feature>
<protein>
    <submittedName>
        <fullName evidence="9">Iron ABC transporter permease</fullName>
    </submittedName>
</protein>
<feature type="transmembrane region" description="Helical" evidence="8">
    <location>
        <begin position="21"/>
        <end position="46"/>
    </location>
</feature>
<dbReference type="CDD" id="cd06550">
    <property type="entry name" value="TM_ABC_iron-siderophores_like"/>
    <property type="match status" value="1"/>
</dbReference>
<evidence type="ECO:0000256" key="8">
    <source>
        <dbReference type="SAM" id="Phobius"/>
    </source>
</evidence>
<keyword evidence="4" id="KW-1003">Cell membrane</keyword>
<dbReference type="PANTHER" id="PTHR30472">
    <property type="entry name" value="FERRIC ENTEROBACTIN TRANSPORT SYSTEM PERMEASE PROTEIN"/>
    <property type="match status" value="1"/>
</dbReference>
<dbReference type="FunFam" id="1.10.3470.10:FF:000001">
    <property type="entry name" value="Vitamin B12 ABC transporter permease BtuC"/>
    <property type="match status" value="1"/>
</dbReference>
<dbReference type="EMBL" id="QKRB01000046">
    <property type="protein sequence ID" value="PZD95041.1"/>
    <property type="molecule type" value="Genomic_DNA"/>
</dbReference>
<feature type="transmembrane region" description="Helical" evidence="8">
    <location>
        <begin position="82"/>
        <end position="102"/>
    </location>
</feature>
<dbReference type="GO" id="GO:0005886">
    <property type="term" value="C:plasma membrane"/>
    <property type="evidence" value="ECO:0007669"/>
    <property type="project" value="UniProtKB-SubCell"/>
</dbReference>
<dbReference type="AlphaFoldDB" id="A0A2W1LTD6"/>
<sequence length="364" mass="38886">MNGLQTTALVKHYRKDWTKKLSLLAALLAALIVTGLYSITIGAVGIEPGDVARVILHRLLWSDEPMSQQQQMNDYIIWQLRLPRVCLGILAGAALAGAGAVMQGILRNPLADPFTLGVSSGAAFGAASAIVLGTSVFGLKLVEHGQVAIVLNAFLFACMAMIAVYSIARLKGGISETLLLAGVAISYLFSAGVSAMKYFSNNEALRDLVMWLMGGLWGAKWSSVGILFPILIISLLVLFRYAWDLNALSSGEEVASTLGVNVSRMRMICLILVTLAAASTIAFTGIIGFVGMVAPHISRMVIGVDNRFLLPCSCLLGGFLLLLADTLARTVMAPTEIPVGIITSLIGAPFFIYILIKKKRTIWA</sequence>
<comment type="subcellular location">
    <subcellularLocation>
        <location evidence="1">Cell membrane</location>
        <topology evidence="1">Multi-pass membrane protein</topology>
    </subcellularLocation>
</comment>
<gene>
    <name evidence="9" type="ORF">DNH61_15505</name>
</gene>
<dbReference type="InterPro" id="IPR037294">
    <property type="entry name" value="ABC_BtuC-like"/>
</dbReference>
<accession>A0A2W1LTD6</accession>
<keyword evidence="10" id="KW-1185">Reference proteome</keyword>
<evidence type="ECO:0000256" key="3">
    <source>
        <dbReference type="ARBA" id="ARBA00022448"/>
    </source>
</evidence>
<dbReference type="Proteomes" id="UP000249522">
    <property type="component" value="Unassembled WGS sequence"/>
</dbReference>
<dbReference type="Pfam" id="PF01032">
    <property type="entry name" value="FecCD"/>
    <property type="match status" value="1"/>
</dbReference>
<name>A0A2W1LTD6_9BACL</name>
<comment type="caution">
    <text evidence="9">The sequence shown here is derived from an EMBL/GenBank/DDBJ whole genome shotgun (WGS) entry which is preliminary data.</text>
</comment>
<dbReference type="OrthoDB" id="9811721at2"/>
<feature type="transmembrane region" description="Helical" evidence="8">
    <location>
        <begin position="308"/>
        <end position="327"/>
    </location>
</feature>
<dbReference type="GO" id="GO:0033214">
    <property type="term" value="P:siderophore-iron import into cell"/>
    <property type="evidence" value="ECO:0007669"/>
    <property type="project" value="TreeGrafter"/>
</dbReference>
<evidence type="ECO:0000256" key="5">
    <source>
        <dbReference type="ARBA" id="ARBA00022692"/>
    </source>
</evidence>
<evidence type="ECO:0000313" key="10">
    <source>
        <dbReference type="Proteomes" id="UP000249522"/>
    </source>
</evidence>
<evidence type="ECO:0000256" key="4">
    <source>
        <dbReference type="ARBA" id="ARBA00022475"/>
    </source>
</evidence>
<dbReference type="Gene3D" id="1.10.3470.10">
    <property type="entry name" value="ABC transporter involved in vitamin B12 uptake, BtuC"/>
    <property type="match status" value="1"/>
</dbReference>
<organism evidence="9 10">
    <name type="scientific">Paenibacillus sambharensis</name>
    <dbReference type="NCBI Taxonomy" id="1803190"/>
    <lineage>
        <taxon>Bacteria</taxon>
        <taxon>Bacillati</taxon>
        <taxon>Bacillota</taxon>
        <taxon>Bacilli</taxon>
        <taxon>Bacillales</taxon>
        <taxon>Paenibacillaceae</taxon>
        <taxon>Paenibacillus</taxon>
    </lineage>
</organism>
<keyword evidence="5 8" id="KW-0812">Transmembrane</keyword>
<feature type="transmembrane region" description="Helical" evidence="8">
    <location>
        <begin position="219"/>
        <end position="239"/>
    </location>
</feature>
<feature type="transmembrane region" description="Helical" evidence="8">
    <location>
        <begin position="145"/>
        <end position="165"/>
    </location>
</feature>
<evidence type="ECO:0000313" key="9">
    <source>
        <dbReference type="EMBL" id="PZD95041.1"/>
    </source>
</evidence>
<dbReference type="RefSeq" id="WP_111147589.1">
    <property type="nucleotide sequence ID" value="NZ_QKRB01000046.1"/>
</dbReference>
<dbReference type="SUPFAM" id="SSF81345">
    <property type="entry name" value="ABC transporter involved in vitamin B12 uptake, BtuC"/>
    <property type="match status" value="1"/>
</dbReference>
<dbReference type="InterPro" id="IPR000522">
    <property type="entry name" value="ABC_transptr_permease_BtuC"/>
</dbReference>
<evidence type="ECO:0000256" key="2">
    <source>
        <dbReference type="ARBA" id="ARBA00007935"/>
    </source>
</evidence>
<reference evidence="9 10" key="1">
    <citation type="submission" date="2018-06" db="EMBL/GenBank/DDBJ databases">
        <title>Paenibacillus imtechensis sp. nov.</title>
        <authorList>
            <person name="Pinnaka A.K."/>
            <person name="Singh H."/>
            <person name="Kaur M."/>
        </authorList>
    </citation>
    <scope>NUCLEOTIDE SEQUENCE [LARGE SCALE GENOMIC DNA]</scope>
    <source>
        <strain evidence="9 10">SMB1</strain>
    </source>
</reference>
<keyword evidence="3" id="KW-0813">Transport</keyword>